<keyword evidence="1" id="KW-0472">Membrane</keyword>
<evidence type="ECO:0000313" key="2">
    <source>
        <dbReference type="EMBL" id="KKL72878.1"/>
    </source>
</evidence>
<protein>
    <submittedName>
        <fullName evidence="2">Uncharacterized protein</fullName>
    </submittedName>
</protein>
<accession>A0A0F9EFM6</accession>
<keyword evidence="1" id="KW-0812">Transmembrane</keyword>
<reference evidence="2" key="1">
    <citation type="journal article" date="2015" name="Nature">
        <title>Complex archaea that bridge the gap between prokaryotes and eukaryotes.</title>
        <authorList>
            <person name="Spang A."/>
            <person name="Saw J.H."/>
            <person name="Jorgensen S.L."/>
            <person name="Zaremba-Niedzwiedzka K."/>
            <person name="Martijn J."/>
            <person name="Lind A.E."/>
            <person name="van Eijk R."/>
            <person name="Schleper C."/>
            <person name="Guy L."/>
            <person name="Ettema T.J."/>
        </authorList>
    </citation>
    <scope>NUCLEOTIDE SEQUENCE</scope>
</reference>
<feature type="transmembrane region" description="Helical" evidence="1">
    <location>
        <begin position="6"/>
        <end position="25"/>
    </location>
</feature>
<keyword evidence="1" id="KW-1133">Transmembrane helix</keyword>
<gene>
    <name evidence="2" type="ORF">LCGC14_2080470</name>
</gene>
<evidence type="ECO:0000256" key="1">
    <source>
        <dbReference type="SAM" id="Phobius"/>
    </source>
</evidence>
<dbReference type="AlphaFoldDB" id="A0A0F9EFM6"/>
<sequence length="64" mass="7230">MGLIDGLTALGVIVGFIYIIAAQVLKKNPQAFDRIKQYFSTTPTPPEEVKDKMEQIYLEKRMGL</sequence>
<name>A0A0F9EFM6_9ZZZZ</name>
<proteinExistence type="predicted"/>
<comment type="caution">
    <text evidence="2">The sequence shown here is derived from an EMBL/GenBank/DDBJ whole genome shotgun (WGS) entry which is preliminary data.</text>
</comment>
<dbReference type="EMBL" id="LAZR01025131">
    <property type="protein sequence ID" value="KKL72878.1"/>
    <property type="molecule type" value="Genomic_DNA"/>
</dbReference>
<organism evidence="2">
    <name type="scientific">marine sediment metagenome</name>
    <dbReference type="NCBI Taxonomy" id="412755"/>
    <lineage>
        <taxon>unclassified sequences</taxon>
        <taxon>metagenomes</taxon>
        <taxon>ecological metagenomes</taxon>
    </lineage>
</organism>